<dbReference type="EMBL" id="LN899821">
    <property type="protein sequence ID" value="CUV17021.1"/>
    <property type="molecule type" value="Genomic_DNA"/>
</dbReference>
<proteinExistence type="predicted"/>
<protein>
    <submittedName>
        <fullName evidence="1">Uncharacterized protein</fullName>
    </submittedName>
</protein>
<name>A0A0S4U457_RALSL</name>
<accession>A0A0S4U457</accession>
<organism evidence="1">
    <name type="scientific">Ralstonia solanacearum</name>
    <name type="common">Pseudomonas solanacearum</name>
    <dbReference type="NCBI Taxonomy" id="305"/>
    <lineage>
        <taxon>Bacteria</taxon>
        <taxon>Pseudomonadati</taxon>
        <taxon>Pseudomonadota</taxon>
        <taxon>Betaproteobacteria</taxon>
        <taxon>Burkholderiales</taxon>
        <taxon>Burkholderiaceae</taxon>
        <taxon>Ralstonia</taxon>
        <taxon>Ralstonia solanacearum species complex</taxon>
    </lineage>
</organism>
<gene>
    <name evidence="1" type="ORF">PSS4_v1_210062</name>
</gene>
<sequence>MNKAILRGGLFLLLGGIDIPLGGKYRGHGERTPWFAQSAPLYGFLSSYNTATDACNVLERKVVRLQADSRWLSSPERDLLKARLSGRITALIGC</sequence>
<evidence type="ECO:0000313" key="1">
    <source>
        <dbReference type="EMBL" id="CUV17021.1"/>
    </source>
</evidence>
<reference evidence="1" key="1">
    <citation type="submission" date="2015-10" db="EMBL/GenBank/DDBJ databases">
        <authorList>
            <person name="Gilbert D.G."/>
        </authorList>
    </citation>
    <scope>NUCLEOTIDE SEQUENCE</scope>
    <source>
        <strain evidence="1">Phyl III-seqv23</strain>
    </source>
</reference>
<dbReference type="AlphaFoldDB" id="A0A0S4U457"/>